<name>A0AAP0DW38_9MAGN</name>
<accession>A0AAP0DW38</accession>
<protein>
    <submittedName>
        <fullName evidence="2">Uncharacterized protein</fullName>
    </submittedName>
</protein>
<reference evidence="2 3" key="1">
    <citation type="submission" date="2024-01" db="EMBL/GenBank/DDBJ databases">
        <title>Genome assemblies of Stephania.</title>
        <authorList>
            <person name="Yang L."/>
        </authorList>
    </citation>
    <scope>NUCLEOTIDE SEQUENCE [LARGE SCALE GENOMIC DNA]</scope>
    <source>
        <strain evidence="2">YNDBR</strain>
        <tissue evidence="2">Leaf</tissue>
    </source>
</reference>
<proteinExistence type="predicted"/>
<dbReference type="AlphaFoldDB" id="A0AAP0DW38"/>
<dbReference type="EMBL" id="JBBNAF010000036">
    <property type="protein sequence ID" value="KAK9082136.1"/>
    <property type="molecule type" value="Genomic_DNA"/>
</dbReference>
<keyword evidence="3" id="KW-1185">Reference proteome</keyword>
<sequence length="69" mass="8388">MAKTAKFHDYVEFSGKFLELLVLPFFTLKILEFFRLNMQWVGPEIKQGDQRKRRCEEDERPEVREIHES</sequence>
<evidence type="ECO:0000256" key="1">
    <source>
        <dbReference type="SAM" id="MobiDB-lite"/>
    </source>
</evidence>
<organism evidence="2 3">
    <name type="scientific">Stephania yunnanensis</name>
    <dbReference type="NCBI Taxonomy" id="152371"/>
    <lineage>
        <taxon>Eukaryota</taxon>
        <taxon>Viridiplantae</taxon>
        <taxon>Streptophyta</taxon>
        <taxon>Embryophyta</taxon>
        <taxon>Tracheophyta</taxon>
        <taxon>Spermatophyta</taxon>
        <taxon>Magnoliopsida</taxon>
        <taxon>Ranunculales</taxon>
        <taxon>Menispermaceae</taxon>
        <taxon>Menispermoideae</taxon>
        <taxon>Cissampelideae</taxon>
        <taxon>Stephania</taxon>
    </lineage>
</organism>
<comment type="caution">
    <text evidence="2">The sequence shown here is derived from an EMBL/GenBank/DDBJ whole genome shotgun (WGS) entry which is preliminary data.</text>
</comment>
<dbReference type="Proteomes" id="UP001420932">
    <property type="component" value="Unassembled WGS sequence"/>
</dbReference>
<gene>
    <name evidence="2" type="ORF">Syun_031073</name>
</gene>
<evidence type="ECO:0000313" key="3">
    <source>
        <dbReference type="Proteomes" id="UP001420932"/>
    </source>
</evidence>
<evidence type="ECO:0000313" key="2">
    <source>
        <dbReference type="EMBL" id="KAK9082136.1"/>
    </source>
</evidence>
<feature type="region of interest" description="Disordered" evidence="1">
    <location>
        <begin position="50"/>
        <end position="69"/>
    </location>
</feature>